<dbReference type="Proteomes" id="UP001174229">
    <property type="component" value="Unassembled WGS sequence"/>
</dbReference>
<feature type="compositionally biased region" description="Basic and acidic residues" evidence="1">
    <location>
        <begin position="381"/>
        <end position="406"/>
    </location>
</feature>
<feature type="compositionally biased region" description="Basic and acidic residues" evidence="1">
    <location>
        <begin position="358"/>
        <end position="373"/>
    </location>
</feature>
<name>A0AAW6Z6U0_9BACI</name>
<accession>A0AAW6Z6U0</accession>
<feature type="region of interest" description="Disordered" evidence="1">
    <location>
        <begin position="1"/>
        <end position="35"/>
    </location>
</feature>
<organism evidence="2 3">
    <name type="scientific">Bacillus pacificus</name>
    <dbReference type="NCBI Taxonomy" id="2026187"/>
    <lineage>
        <taxon>Bacteria</taxon>
        <taxon>Bacillati</taxon>
        <taxon>Bacillota</taxon>
        <taxon>Bacilli</taxon>
        <taxon>Bacillales</taxon>
        <taxon>Bacillaceae</taxon>
        <taxon>Bacillus</taxon>
        <taxon>Bacillus cereus group</taxon>
    </lineage>
</organism>
<feature type="compositionally biased region" description="Basic and acidic residues" evidence="1">
    <location>
        <begin position="1"/>
        <end position="34"/>
    </location>
</feature>
<feature type="region of interest" description="Disordered" evidence="1">
    <location>
        <begin position="111"/>
        <end position="527"/>
    </location>
</feature>
<feature type="compositionally biased region" description="Basic and acidic residues" evidence="1">
    <location>
        <begin position="457"/>
        <end position="471"/>
    </location>
</feature>
<protein>
    <submittedName>
        <fullName evidence="2">Uncharacterized protein</fullName>
    </submittedName>
</protein>
<evidence type="ECO:0000313" key="3">
    <source>
        <dbReference type="Proteomes" id="UP001174229"/>
    </source>
</evidence>
<feature type="compositionally biased region" description="Basic and acidic residues" evidence="1">
    <location>
        <begin position="290"/>
        <end position="307"/>
    </location>
</feature>
<feature type="compositionally biased region" description="Acidic residues" evidence="1">
    <location>
        <begin position="251"/>
        <end position="264"/>
    </location>
</feature>
<dbReference type="EMBL" id="JAPNPE010000019">
    <property type="protein sequence ID" value="MDK7394779.1"/>
    <property type="molecule type" value="Genomic_DNA"/>
</dbReference>
<comment type="caution">
    <text evidence="2">The sequence shown here is derived from an EMBL/GenBank/DDBJ whole genome shotgun (WGS) entry which is preliminary data.</text>
</comment>
<gene>
    <name evidence="2" type="ORF">OWO78_25960</name>
</gene>
<feature type="compositionally biased region" description="Basic and acidic residues" evidence="1">
    <location>
        <begin position="111"/>
        <end position="181"/>
    </location>
</feature>
<proteinExistence type="predicted"/>
<feature type="compositionally biased region" description="Basic and acidic residues" evidence="1">
    <location>
        <begin position="501"/>
        <end position="517"/>
    </location>
</feature>
<feature type="compositionally biased region" description="Basic and acidic residues" evidence="1">
    <location>
        <begin position="199"/>
        <end position="214"/>
    </location>
</feature>
<feature type="compositionally biased region" description="Basic and acidic residues" evidence="1">
    <location>
        <begin position="325"/>
        <end position="340"/>
    </location>
</feature>
<feature type="compositionally biased region" description="Basic and acidic residues" evidence="1">
    <location>
        <begin position="416"/>
        <end position="439"/>
    </location>
</feature>
<feature type="compositionally biased region" description="Acidic residues" evidence="1">
    <location>
        <begin position="308"/>
        <end position="324"/>
    </location>
</feature>
<feature type="compositionally biased region" description="Basic and acidic residues" evidence="1">
    <location>
        <begin position="232"/>
        <end position="247"/>
    </location>
</feature>
<evidence type="ECO:0000256" key="1">
    <source>
        <dbReference type="SAM" id="MobiDB-lite"/>
    </source>
</evidence>
<reference evidence="2" key="1">
    <citation type="submission" date="2022-11" db="EMBL/GenBank/DDBJ databases">
        <title>WGS-based characterization of Bacillus cereus isolated from food &amp; feed additives.</title>
        <authorList>
            <person name="Bogaerts B."/>
            <person name="Fraiture M.-A."/>
            <person name="Roosens N.H.C."/>
            <person name="De Keersmaecker S.C.J."/>
            <person name="Vanneste K."/>
        </authorList>
    </citation>
    <scope>NUCLEOTIDE SEQUENCE</scope>
    <source>
        <strain evidence="2">74.2</strain>
    </source>
</reference>
<dbReference type="RefSeq" id="WP_011040082.1">
    <property type="nucleotide sequence ID" value="NZ_CP099450.1"/>
</dbReference>
<feature type="compositionally biased region" description="Acidic residues" evidence="1">
    <location>
        <begin position="218"/>
        <end position="231"/>
    </location>
</feature>
<feature type="compositionally biased region" description="Acidic residues" evidence="1">
    <location>
        <begin position="472"/>
        <end position="487"/>
    </location>
</feature>
<sequence length="1321" mass="152785">MTNFDGKDHIDKVKETEKIEENKEKSIEKEEKKKQAYNFDKYNEQFEERKQEEMEVVHDEGDQRINFDKYQKQLNKDIAEQQNEQAEINPDVDSAEVMEAQKVERENIEAEKVEKENIEAKKRLENIEENAEEIKKAKKTLEETDGEKRIDPAEENGEKNREQVEETPKEEETGEGKKLDQLEEPTEEVGETTPEQVEEPPKEEETGEGKKLDQLGEPTEEVGETTPEQVEEPPKEEETGEGKKLDQLGEPTEEVGETTPEQVEEPPKEEETGEGKKLDQLGETTEEDVEKTPEQVEETVEGKKLDQLEEPTEEVGETTPEQVEEPPKEEETGEGKKLDQLEEPTEEVGETTPEQVEEMPKEEGTGEGKKLDQLEEPTEEAGEKTPEQVEEMPKQMEADGDKKLDQWGETTEEDVEKNPEQVEETPKKEETVEGKKLDQLGETTEEAGGKTPEQVEEMPKQMEADGDKALDQSEEPLEQEVQEDENPSETRENIEGTDSSEGSREETVKKEFEPRSETEEESGFDLDKLFDQKKKEIDQRTIGQILKERKDAWREAGYGDSFKEIWKNAIQAQVDAAKEGRLWEYNKEEFRKEIKHVYEDGMKLANKVIENNKILGPIKEVLEERNKKWNEAGEGKYTLKSSIEAQIEAAKQGPKAWWEYNKKEFSKEIKTAYEDCAKMADKITDNYQTLKNIKVSLEERHQKRIEDGEGATLLEMCKNSVRAQIDAAKEGRLWEYNKEEFRKEIKNVYEDGVKIADKITDTYKVIANAKVSLRERHEKRIEDGEGATLLEMCKNSVRAQIDAAKEGRLWEYNKEEFRKEIKNVYEDSMKVANKMIEGNKILFSIKEVAIEREKIWSESGDEKYTLKGSMKAQIEAIKQGPAEWFKYNKEEFSREIKTVYEDSMKVANKIIDKYKPLADARDILEARDKKWREAGEANTIISSFKAQLEIAKKSPRAWWDYNIKSIQRETRHLFEDGRMYLIKYMDTPGLFDEVDDKASEKKDDKKKVREIEREGVEDQLEGDDSFKYEEQLPPSFFDQMMAEIESVEETDYKKLVAELREEISLETARRKEEEDLKKDSKQEIRDTFIDSAAEAYVKEDIVEEVLQVETDTTLGETFIDNLGEKISSKLYLDGWEDIEKQFTEATPGVLSTETEDTINEFAEEIQEVKVDVDVSDLMESLQGNNSILAESVDNYVKEKLGVDEIPEEISETLQEGMEEIMDELASEITECILGEVVPFLRHIRTRVEEGKENGEGDTFVEQWKNAIAHYKELLERKEFTREFVKGLGEEAQNLGRHVTYATIAIPRLTIKLGKLLYKRKR</sequence>
<feature type="compositionally biased region" description="Acidic residues" evidence="1">
    <location>
        <begin position="182"/>
        <end position="198"/>
    </location>
</feature>
<evidence type="ECO:0000313" key="2">
    <source>
        <dbReference type="EMBL" id="MDK7394779.1"/>
    </source>
</evidence>
<feature type="compositionally biased region" description="Basic and acidic residues" evidence="1">
    <location>
        <begin position="265"/>
        <end position="280"/>
    </location>
</feature>